<name>A0A178LV50_MYCIR</name>
<dbReference type="InterPro" id="IPR029068">
    <property type="entry name" value="Glyas_Bleomycin-R_OHBP_Dase"/>
</dbReference>
<reference evidence="1 2" key="1">
    <citation type="submission" date="2016-04" db="EMBL/GenBank/DDBJ databases">
        <title>Draft Genome Sequences of Staphylococcus capitis Strain H36, S. capitis Strain H65, S. cohnii Strain H62, S. hominis Strain H69, Mycobacterium iranicum Strain H39, Plantibacter sp. Strain H53, Pseudomonas oryzihabitans Strain H72, and Microbacterium sp. Strain H83, isolated from residential settings.</title>
        <authorList>
            <person name="Lymperopoulou D."/>
            <person name="Adams R.I."/>
            <person name="Lindow S."/>
            <person name="Coil D.A."/>
            <person name="Jospin G."/>
            <person name="Eisen J.A."/>
        </authorList>
    </citation>
    <scope>NUCLEOTIDE SEQUENCE [LARGE SCALE GENOMIC DNA]</scope>
    <source>
        <strain evidence="1 2">H39</strain>
    </source>
</reference>
<dbReference type="SUPFAM" id="SSF54593">
    <property type="entry name" value="Glyoxalase/Bleomycin resistance protein/Dihydroxybiphenyl dioxygenase"/>
    <property type="match status" value="1"/>
</dbReference>
<organism evidence="1 2">
    <name type="scientific">Mycolicibacterium iranicum</name>
    <name type="common">Mycobacterium iranicum</name>
    <dbReference type="NCBI Taxonomy" id="912594"/>
    <lineage>
        <taxon>Bacteria</taxon>
        <taxon>Bacillati</taxon>
        <taxon>Actinomycetota</taxon>
        <taxon>Actinomycetes</taxon>
        <taxon>Mycobacteriales</taxon>
        <taxon>Mycobacteriaceae</taxon>
        <taxon>Mycolicibacterium</taxon>
    </lineage>
</organism>
<dbReference type="EMBL" id="LWCS01000023">
    <property type="protein sequence ID" value="OAN37933.1"/>
    <property type="molecule type" value="Genomic_DNA"/>
</dbReference>
<dbReference type="Gene3D" id="3.10.180.10">
    <property type="entry name" value="2,3-Dihydroxybiphenyl 1,2-Dioxygenase, domain 1"/>
    <property type="match status" value="1"/>
</dbReference>
<protein>
    <recommendedName>
        <fullName evidence="3">VOC domain-containing protein</fullName>
    </recommendedName>
</protein>
<accession>A0A178LV50</accession>
<evidence type="ECO:0008006" key="3">
    <source>
        <dbReference type="Google" id="ProtNLM"/>
    </source>
</evidence>
<evidence type="ECO:0000313" key="2">
    <source>
        <dbReference type="Proteomes" id="UP000078396"/>
    </source>
</evidence>
<comment type="caution">
    <text evidence="1">The sequence shown here is derived from an EMBL/GenBank/DDBJ whole genome shotgun (WGS) entry which is preliminary data.</text>
</comment>
<gene>
    <name evidence="1" type="ORF">A4X20_20225</name>
</gene>
<dbReference type="Proteomes" id="UP000078396">
    <property type="component" value="Unassembled WGS sequence"/>
</dbReference>
<sequence length="144" mass="15644">MNTEPRRSSQSKLHHVVFAVAHERQAEMMQMFTDLGFSFNAAELTELGVHVQLDWDRGIELISPVPGSTATVAASVIDFLGRHGDGIYTVVVQVPDAAAAEAVTDRYGSSTRFRQSFSGDGSYLDEIDLSVLSLPLTLLSTDIS</sequence>
<proteinExistence type="predicted"/>
<dbReference type="AlphaFoldDB" id="A0A178LV50"/>
<dbReference type="RefSeq" id="WP_064282136.1">
    <property type="nucleotide sequence ID" value="NZ_LWCS01000023.1"/>
</dbReference>
<dbReference type="OrthoDB" id="9180364at2"/>
<evidence type="ECO:0000313" key="1">
    <source>
        <dbReference type="EMBL" id="OAN37933.1"/>
    </source>
</evidence>